<accession>A0A4Y2JK79</accession>
<reference evidence="1 2" key="1">
    <citation type="journal article" date="2019" name="Sci. Rep.">
        <title>Orb-weaving spider Araneus ventricosus genome elucidates the spidroin gene catalogue.</title>
        <authorList>
            <person name="Kono N."/>
            <person name="Nakamura H."/>
            <person name="Ohtoshi R."/>
            <person name="Moran D.A.P."/>
            <person name="Shinohara A."/>
            <person name="Yoshida Y."/>
            <person name="Fujiwara M."/>
            <person name="Mori M."/>
            <person name="Tomita M."/>
            <person name="Arakawa K."/>
        </authorList>
    </citation>
    <scope>NUCLEOTIDE SEQUENCE [LARGE SCALE GENOMIC DNA]</scope>
</reference>
<organism evidence="1 2">
    <name type="scientific">Araneus ventricosus</name>
    <name type="common">Orbweaver spider</name>
    <name type="synonym">Epeira ventricosa</name>
    <dbReference type="NCBI Taxonomy" id="182803"/>
    <lineage>
        <taxon>Eukaryota</taxon>
        <taxon>Metazoa</taxon>
        <taxon>Ecdysozoa</taxon>
        <taxon>Arthropoda</taxon>
        <taxon>Chelicerata</taxon>
        <taxon>Arachnida</taxon>
        <taxon>Araneae</taxon>
        <taxon>Araneomorphae</taxon>
        <taxon>Entelegynae</taxon>
        <taxon>Araneoidea</taxon>
        <taxon>Araneidae</taxon>
        <taxon>Araneus</taxon>
    </lineage>
</organism>
<name>A0A4Y2JK79_ARAVE</name>
<keyword evidence="2" id="KW-1185">Reference proteome</keyword>
<dbReference type="EMBL" id="BGPR01003580">
    <property type="protein sequence ID" value="GBM89869.1"/>
    <property type="molecule type" value="Genomic_DNA"/>
</dbReference>
<comment type="caution">
    <text evidence="1">The sequence shown here is derived from an EMBL/GenBank/DDBJ whole genome shotgun (WGS) entry which is preliminary data.</text>
</comment>
<dbReference type="Proteomes" id="UP000499080">
    <property type="component" value="Unassembled WGS sequence"/>
</dbReference>
<proteinExistence type="predicted"/>
<evidence type="ECO:0000313" key="1">
    <source>
        <dbReference type="EMBL" id="GBM89869.1"/>
    </source>
</evidence>
<gene>
    <name evidence="1" type="ORF">AVEN_111819_1</name>
</gene>
<sequence length="79" mass="8898">MKRGAVLQTWKVASQQCESYGWEESFTGIKSEIPITGEILEDLNVKSEFSGDPNTEAFEPDSKSNLLKRFTWSMEAVPP</sequence>
<dbReference type="AlphaFoldDB" id="A0A4Y2JK79"/>
<evidence type="ECO:0000313" key="2">
    <source>
        <dbReference type="Proteomes" id="UP000499080"/>
    </source>
</evidence>
<protein>
    <submittedName>
        <fullName evidence="1">Uncharacterized protein</fullName>
    </submittedName>
</protein>